<feature type="binding site" evidence="7 8">
    <location>
        <position position="44"/>
    </location>
    <ligand>
        <name>S-adenosyl-L-methionine</name>
        <dbReference type="ChEBI" id="CHEBI:59789"/>
    </ligand>
</feature>
<feature type="binding site" evidence="7 8">
    <location>
        <position position="17"/>
    </location>
    <ligand>
        <name>S-adenosyl-L-methionine</name>
        <dbReference type="ChEBI" id="CHEBI:59789"/>
    </ligand>
</feature>
<accession>A0ABV9M0E9</accession>
<evidence type="ECO:0000256" key="2">
    <source>
        <dbReference type="ARBA" id="ARBA00022552"/>
    </source>
</evidence>
<dbReference type="HAMAP" id="MF_00607">
    <property type="entry name" value="16SrRNA_methyltr_A"/>
    <property type="match status" value="1"/>
</dbReference>
<evidence type="ECO:0000313" key="11">
    <source>
        <dbReference type="Proteomes" id="UP001595897"/>
    </source>
</evidence>
<evidence type="ECO:0000256" key="3">
    <source>
        <dbReference type="ARBA" id="ARBA00022603"/>
    </source>
</evidence>
<comment type="subcellular location">
    <subcellularLocation>
        <location evidence="7">Cytoplasm</location>
    </subcellularLocation>
</comment>
<feature type="binding site" evidence="7 8">
    <location>
        <position position="110"/>
    </location>
    <ligand>
        <name>S-adenosyl-L-methionine</name>
        <dbReference type="ChEBI" id="CHEBI:59789"/>
    </ligand>
</feature>
<gene>
    <name evidence="7 10" type="primary">rsmA</name>
    <name evidence="7" type="synonym">ksgA</name>
    <name evidence="10" type="ORF">ACFO4O_15835</name>
</gene>
<evidence type="ECO:0000256" key="5">
    <source>
        <dbReference type="ARBA" id="ARBA00022691"/>
    </source>
</evidence>
<evidence type="ECO:0000256" key="4">
    <source>
        <dbReference type="ARBA" id="ARBA00022679"/>
    </source>
</evidence>
<feature type="binding site" evidence="7 8">
    <location>
        <position position="90"/>
    </location>
    <ligand>
        <name>S-adenosyl-L-methionine</name>
        <dbReference type="ChEBI" id="CHEBI:59789"/>
    </ligand>
</feature>
<keyword evidence="3 7" id="KW-0489">Methyltransferase</keyword>
<comment type="function">
    <text evidence="7">Specifically dimethylates two adjacent adenosines (A1518 and A1519) in the loop of a conserved hairpin near the 3'-end of 16S rRNA in the 30S particle. May play a critical role in biogenesis of 30S subunits.</text>
</comment>
<reference evidence="11" key="1">
    <citation type="journal article" date="2019" name="Int. J. Syst. Evol. Microbiol.">
        <title>The Global Catalogue of Microorganisms (GCM) 10K type strain sequencing project: providing services to taxonomists for standard genome sequencing and annotation.</title>
        <authorList>
            <consortium name="The Broad Institute Genomics Platform"/>
            <consortium name="The Broad Institute Genome Sequencing Center for Infectious Disease"/>
            <person name="Wu L."/>
            <person name="Ma J."/>
        </authorList>
    </citation>
    <scope>NUCLEOTIDE SEQUENCE [LARGE SCALE GENOMIC DNA]</scope>
    <source>
        <strain evidence="11">KACC 12507</strain>
    </source>
</reference>
<dbReference type="InterPro" id="IPR029063">
    <property type="entry name" value="SAM-dependent_MTases_sf"/>
</dbReference>
<dbReference type="Gene3D" id="3.40.50.150">
    <property type="entry name" value="Vaccinia Virus protein VP39"/>
    <property type="match status" value="1"/>
</dbReference>
<dbReference type="Gene3D" id="1.10.8.100">
    <property type="entry name" value="Ribosomal RNA adenine dimethylase-like, domain 2"/>
    <property type="match status" value="1"/>
</dbReference>
<dbReference type="SUPFAM" id="SSF53335">
    <property type="entry name" value="S-adenosyl-L-methionine-dependent methyltransferases"/>
    <property type="match status" value="1"/>
</dbReference>
<dbReference type="InterPro" id="IPR001737">
    <property type="entry name" value="KsgA/Erm"/>
</dbReference>
<proteinExistence type="inferred from homology"/>
<dbReference type="NCBIfam" id="TIGR00755">
    <property type="entry name" value="ksgA"/>
    <property type="match status" value="1"/>
</dbReference>
<dbReference type="PROSITE" id="PS51689">
    <property type="entry name" value="SAM_RNA_A_N6_MT"/>
    <property type="match status" value="1"/>
</dbReference>
<dbReference type="RefSeq" id="WP_382410281.1">
    <property type="nucleotide sequence ID" value="NZ_JBHSGU010000019.1"/>
</dbReference>
<name>A0ABV9M0E9_9ALTE</name>
<dbReference type="InterPro" id="IPR020598">
    <property type="entry name" value="rRNA_Ade_methylase_Trfase_N"/>
</dbReference>
<dbReference type="GO" id="GO:0052908">
    <property type="term" value="F:16S rRNA (adenine(1518)-N(6)/adenine(1519)-N(6))-dimethyltransferase activity"/>
    <property type="evidence" value="ECO:0007669"/>
    <property type="project" value="UniProtKB-EC"/>
</dbReference>
<evidence type="ECO:0000259" key="9">
    <source>
        <dbReference type="SMART" id="SM00650"/>
    </source>
</evidence>
<keyword evidence="4 7" id="KW-0808">Transferase</keyword>
<keyword evidence="11" id="KW-1185">Reference proteome</keyword>
<dbReference type="EMBL" id="JBHSGU010000019">
    <property type="protein sequence ID" value="MFC4701626.1"/>
    <property type="molecule type" value="Genomic_DNA"/>
</dbReference>
<dbReference type="InterPro" id="IPR011530">
    <property type="entry name" value="rRNA_adenine_dimethylase"/>
</dbReference>
<dbReference type="EC" id="2.1.1.182" evidence="7"/>
<evidence type="ECO:0000313" key="10">
    <source>
        <dbReference type="EMBL" id="MFC4701626.1"/>
    </source>
</evidence>
<dbReference type="InterPro" id="IPR023165">
    <property type="entry name" value="rRNA_Ade_diMease-like_C"/>
</dbReference>
<comment type="similarity">
    <text evidence="7">Belongs to the class I-like SAM-binding methyltransferase superfamily. rRNA adenine N(6)-methyltransferase family. RsmA subfamily.</text>
</comment>
<comment type="caution">
    <text evidence="10">The sequence shown here is derived from an EMBL/GenBank/DDBJ whole genome shotgun (WGS) entry which is preliminary data.</text>
</comment>
<keyword evidence="1 7" id="KW-0963">Cytoplasm</keyword>
<evidence type="ECO:0000256" key="1">
    <source>
        <dbReference type="ARBA" id="ARBA00022490"/>
    </source>
</evidence>
<keyword evidence="2 7" id="KW-0698">rRNA processing</keyword>
<feature type="domain" description="Ribosomal RNA adenine methylase transferase N-terminal" evidence="9">
    <location>
        <begin position="24"/>
        <end position="195"/>
    </location>
</feature>
<keyword evidence="6 7" id="KW-0694">RNA-binding</keyword>
<sequence>MSKTHLGHTARKRFGQNFLFDEYVIDQIVTAIGPESKQNLVEIGPGLGALTEPVADIVDMLTVIELDRDLAKRLREHPFIQSKLNVIEQDALKFDFASLASDAPMRVFGNLPYNISTPLMFHLFSFSQHIEDMHFMLQLEVVKRLCASHNDSLYGKLSVMARYYCEATPVVMVPPSAFKPPPKVDSAVVRLVPHKQPPVDLHSVTSLEKVVGNAFNQRRKTIRNSLKNLIDEASLNALDIDAERRAQTLSLAEFALIANHVFETKGDTPDE</sequence>
<evidence type="ECO:0000256" key="8">
    <source>
        <dbReference type="PROSITE-ProRule" id="PRU01026"/>
    </source>
</evidence>
<dbReference type="Proteomes" id="UP001595897">
    <property type="component" value="Unassembled WGS sequence"/>
</dbReference>
<dbReference type="PANTHER" id="PTHR11727">
    <property type="entry name" value="DIMETHYLADENOSINE TRANSFERASE"/>
    <property type="match status" value="1"/>
</dbReference>
<comment type="catalytic activity">
    <reaction evidence="7">
        <text>adenosine(1518)/adenosine(1519) in 16S rRNA + 4 S-adenosyl-L-methionine = N(6)-dimethyladenosine(1518)/N(6)-dimethyladenosine(1519) in 16S rRNA + 4 S-adenosyl-L-homocysteine + 4 H(+)</text>
        <dbReference type="Rhea" id="RHEA:19609"/>
        <dbReference type="Rhea" id="RHEA-COMP:10232"/>
        <dbReference type="Rhea" id="RHEA-COMP:10233"/>
        <dbReference type="ChEBI" id="CHEBI:15378"/>
        <dbReference type="ChEBI" id="CHEBI:57856"/>
        <dbReference type="ChEBI" id="CHEBI:59789"/>
        <dbReference type="ChEBI" id="CHEBI:74411"/>
        <dbReference type="ChEBI" id="CHEBI:74493"/>
        <dbReference type="EC" id="2.1.1.182"/>
    </reaction>
</comment>
<dbReference type="Pfam" id="PF00398">
    <property type="entry name" value="RrnaAD"/>
    <property type="match status" value="1"/>
</dbReference>
<dbReference type="PANTHER" id="PTHR11727:SF7">
    <property type="entry name" value="DIMETHYLADENOSINE TRANSFERASE-RELATED"/>
    <property type="match status" value="1"/>
</dbReference>
<evidence type="ECO:0000256" key="6">
    <source>
        <dbReference type="ARBA" id="ARBA00022884"/>
    </source>
</evidence>
<organism evidence="10 11">
    <name type="scientific">Glaciecola siphonariae</name>
    <dbReference type="NCBI Taxonomy" id="521012"/>
    <lineage>
        <taxon>Bacteria</taxon>
        <taxon>Pseudomonadati</taxon>
        <taxon>Pseudomonadota</taxon>
        <taxon>Gammaproteobacteria</taxon>
        <taxon>Alteromonadales</taxon>
        <taxon>Alteromonadaceae</taxon>
        <taxon>Glaciecola</taxon>
    </lineage>
</organism>
<dbReference type="PROSITE" id="PS01131">
    <property type="entry name" value="RRNA_A_DIMETH"/>
    <property type="match status" value="1"/>
</dbReference>
<keyword evidence="5 7" id="KW-0949">S-adenosyl-L-methionine</keyword>
<protein>
    <recommendedName>
        <fullName evidence="7">Ribosomal RNA small subunit methyltransferase A</fullName>
        <ecNumber evidence="7">2.1.1.182</ecNumber>
    </recommendedName>
    <alternativeName>
        <fullName evidence="7">16S rRNA (adenine(1518)-N(6)/adenine(1519)-N(6))-dimethyltransferase</fullName>
    </alternativeName>
    <alternativeName>
        <fullName evidence="7">16S rRNA dimethyladenosine transferase</fullName>
    </alternativeName>
    <alternativeName>
        <fullName evidence="7">16S rRNA dimethylase</fullName>
    </alternativeName>
    <alternativeName>
        <fullName evidence="7">S-adenosylmethionine-6-N', N'-adenosyl(rRNA) dimethyltransferase</fullName>
    </alternativeName>
</protein>
<feature type="binding site" evidence="7 8">
    <location>
        <position position="19"/>
    </location>
    <ligand>
        <name>S-adenosyl-L-methionine</name>
        <dbReference type="ChEBI" id="CHEBI:59789"/>
    </ligand>
</feature>
<evidence type="ECO:0000256" key="7">
    <source>
        <dbReference type="HAMAP-Rule" id="MF_00607"/>
    </source>
</evidence>
<dbReference type="SMART" id="SM00650">
    <property type="entry name" value="rADc"/>
    <property type="match status" value="1"/>
</dbReference>
<feature type="binding site" evidence="7 8">
    <location>
        <position position="65"/>
    </location>
    <ligand>
        <name>S-adenosyl-L-methionine</name>
        <dbReference type="ChEBI" id="CHEBI:59789"/>
    </ligand>
</feature>
<dbReference type="InterPro" id="IPR020596">
    <property type="entry name" value="rRNA_Ade_Mease_Trfase_CS"/>
</dbReference>